<evidence type="ECO:0000313" key="3">
    <source>
        <dbReference type="Proteomes" id="UP000762676"/>
    </source>
</evidence>
<keyword evidence="1" id="KW-0472">Membrane</keyword>
<protein>
    <recommendedName>
        <fullName evidence="4">Peptidase S8/S53 domain-containing protein</fullName>
    </recommendedName>
</protein>
<organism evidence="2 3">
    <name type="scientific">Elysia marginata</name>
    <dbReference type="NCBI Taxonomy" id="1093978"/>
    <lineage>
        <taxon>Eukaryota</taxon>
        <taxon>Metazoa</taxon>
        <taxon>Spiralia</taxon>
        <taxon>Lophotrochozoa</taxon>
        <taxon>Mollusca</taxon>
        <taxon>Gastropoda</taxon>
        <taxon>Heterobranchia</taxon>
        <taxon>Euthyneura</taxon>
        <taxon>Panpulmonata</taxon>
        <taxon>Sacoglossa</taxon>
        <taxon>Placobranchoidea</taxon>
        <taxon>Plakobranchidae</taxon>
        <taxon>Elysia</taxon>
    </lineage>
</organism>
<gene>
    <name evidence="2" type="ORF">ElyMa_001928600</name>
</gene>
<proteinExistence type="predicted"/>
<evidence type="ECO:0008006" key="4">
    <source>
        <dbReference type="Google" id="ProtNLM"/>
    </source>
</evidence>
<name>A0AAV4EW39_9GAST</name>
<evidence type="ECO:0000256" key="1">
    <source>
        <dbReference type="SAM" id="Phobius"/>
    </source>
</evidence>
<accession>A0AAV4EW39</accession>
<comment type="caution">
    <text evidence="2">The sequence shown here is derived from an EMBL/GenBank/DDBJ whole genome shotgun (WGS) entry which is preliminary data.</text>
</comment>
<dbReference type="Proteomes" id="UP000762676">
    <property type="component" value="Unassembled WGS sequence"/>
</dbReference>
<keyword evidence="1" id="KW-0812">Transmembrane</keyword>
<sequence>MVDKNTCVPVVDSGAGVDIERGGVIALASVVGFVHDSSLGKLKSSVVAATSAAAAVVVAVVVVVVAVVVVIEVVLVVEVQVV</sequence>
<keyword evidence="3" id="KW-1185">Reference proteome</keyword>
<dbReference type="EMBL" id="BMAT01003902">
    <property type="protein sequence ID" value="GFR64653.1"/>
    <property type="molecule type" value="Genomic_DNA"/>
</dbReference>
<dbReference type="AlphaFoldDB" id="A0AAV4EW39"/>
<keyword evidence="1" id="KW-1133">Transmembrane helix</keyword>
<reference evidence="2 3" key="1">
    <citation type="journal article" date="2021" name="Elife">
        <title>Chloroplast acquisition without the gene transfer in kleptoplastic sea slugs, Plakobranchus ocellatus.</title>
        <authorList>
            <person name="Maeda T."/>
            <person name="Takahashi S."/>
            <person name="Yoshida T."/>
            <person name="Shimamura S."/>
            <person name="Takaki Y."/>
            <person name="Nagai Y."/>
            <person name="Toyoda A."/>
            <person name="Suzuki Y."/>
            <person name="Arimoto A."/>
            <person name="Ishii H."/>
            <person name="Satoh N."/>
            <person name="Nishiyama T."/>
            <person name="Hasebe M."/>
            <person name="Maruyama T."/>
            <person name="Minagawa J."/>
            <person name="Obokata J."/>
            <person name="Shigenobu S."/>
        </authorList>
    </citation>
    <scope>NUCLEOTIDE SEQUENCE [LARGE SCALE GENOMIC DNA]</scope>
</reference>
<evidence type="ECO:0000313" key="2">
    <source>
        <dbReference type="EMBL" id="GFR64653.1"/>
    </source>
</evidence>
<feature type="transmembrane region" description="Helical" evidence="1">
    <location>
        <begin position="52"/>
        <end position="77"/>
    </location>
</feature>